<feature type="compositionally biased region" description="Basic and acidic residues" evidence="9">
    <location>
        <begin position="727"/>
        <end position="745"/>
    </location>
</feature>
<evidence type="ECO:0000256" key="7">
    <source>
        <dbReference type="ARBA" id="ARBA00023125"/>
    </source>
</evidence>
<dbReference type="GO" id="GO:0004386">
    <property type="term" value="F:helicase activity"/>
    <property type="evidence" value="ECO:0007669"/>
    <property type="project" value="UniProtKB-KW"/>
</dbReference>
<feature type="region of interest" description="Disordered" evidence="9">
    <location>
        <begin position="272"/>
        <end position="307"/>
    </location>
</feature>
<dbReference type="InterPro" id="IPR049730">
    <property type="entry name" value="SNF2/RAD54-like_C"/>
</dbReference>
<dbReference type="Gene3D" id="3.40.50.300">
    <property type="entry name" value="P-loop containing nucleotide triphosphate hydrolases"/>
    <property type="match status" value="1"/>
</dbReference>
<dbReference type="Gene3D" id="3.40.50.10810">
    <property type="entry name" value="Tandem AAA-ATPase domain"/>
    <property type="match status" value="1"/>
</dbReference>
<feature type="compositionally biased region" description="Low complexity" evidence="9">
    <location>
        <begin position="127"/>
        <end position="138"/>
    </location>
</feature>
<proteinExistence type="evidence at transcript level"/>
<name>F1KQS8_ASCSU</name>
<dbReference type="PANTHER" id="PTHR45797:SF3">
    <property type="entry name" value="TRANSCRIPTIONAL REGULATOR ATRX HOMOLOG"/>
    <property type="match status" value="1"/>
</dbReference>
<dbReference type="GO" id="GO:0005634">
    <property type="term" value="C:nucleus"/>
    <property type="evidence" value="ECO:0007669"/>
    <property type="project" value="UniProtKB-SubCell"/>
</dbReference>
<evidence type="ECO:0000256" key="8">
    <source>
        <dbReference type="ARBA" id="ARBA00023242"/>
    </source>
</evidence>
<sequence>MMDDELINEIVAHSTESDSSPLILTPVIGSLSALLQSVEDAFDSFRKLREELTATKSRKEANEKFEQFCGLFRCHRLKMDVRGGKVANAFADALELPERTAKSEGCAEAEASGDSIIILSDEEISRSRTSSPSRALSSGKKESFMVSRNDTNVKPQFSFDDDSANCSRAAEVMKRDNEEIEPTEVPSNEGMHDSDQLEYTQFMQSEDTLGSFCLKESQQSSTGESALREIDNGCEIEQEGSSIRDSSCGVKAEELMEMSGDSMEDVVDHRCNDEKSRSTPSAVTGLGETPISRSRLGSDCSSGKGPSTERCVNGVELKFPDSLTPEDLEATARFGCVPAALIHPRLNKTVRSTMEDLERDFEKGENESSSEGSVISETDLRLQEEVRKERARARLRKRNGVITNKQTNVREKRVKEKSTDEGKRSSNERDSDAELNALLRECGRDDSDDDKLSKEVDEEKSKSPKEKPTGSKKKARSSADYGPEYMYITDEEQEDGDEIKVKPLEGEKNQLVSSKDEETNEMKGKRGSGGRGISTDEPKRKPKKLKEVVIAEGEEENGDDNVSEQKGEESNDEVQEVVKKKRSKVDKLLSRKLDLSDSSGDDESGNQKMRKSTRENGKSKKKKARKVICSSDSDVSDEESSSVESFGVIEVDSDSSVTVDSDDEEISRTSRGKAESKRQTRKRKKDSNETQSKKKRVRIEDSEGSEQSSEETTNEHKRKRGGAKPILTKDKLAKETVDAEKAEKERRKRIEAKQREFNGIEFAEGSDLASTLNNSQRLKSVVLDPDSKSEEPCPVAVHQSLVRYLKKHQAEGIQFLYNCTIESLDRLDEEGGGAILAHCMGLGKTLQVIAFLHTIMMHSKIGEKVKHVLVVVPKNVVLNWHKEFEKWLDNDDIDRDLATINVMELDSLKEYSDRHMALQNWYENEEPSVMIIGYDMFRILTRDDDDNVKNKKMEVKKKLSKQARKLARLQPDFRKFLQDPGPDMIVCDEAHKLKNDESALTKTMMKIRTRRRICLTGTPLQNSLMEYHCMVNFVKQGLMGTKGEFANRFANIINRGRVKDATPAEVRFMKRRCHVLCEHLKGVVQRVDYRVLLEAIPPKQEYVINVRLTPRQVSLYRAFLERVGNDRSGLSKRLLPDYHILSRIWTHPHQLIAHEVVMEKKRLFEEEKEEIEDFIDDGDETPSVVETSDDDVVALDDEEGCSNAGAVKNNGGLSTKTCRKSKRLAGEEAEEIVDGPRTPPEFRGWYAETGLVTEADENDFSLSNKLMLLVQIVKKCEEIGDKILVFSQSIESLTLIKRMLHYMDSHDLWFSDGHEAIKSANETWGWIEGRDYMVIDGQVQSGKRQEVQTKFNNPNNLRARLMLISTRAGSLGTNMVAANRVIIFDACWNPSHDTQSLFRVYRFGQTKPVYIYRFIAQGTMEERIYKRQVTKESTALRVIDEAQIQRHFDGHDLMELYSFEPDELNETDGNANKRPPMAPPKDRLLRDIIFTHKDAIVNYLHHDSLFEDLEEEKLTEEECQEAWQDYEREKSMVVSGRNAYLPYEHQLLAEHNQIEMERRLAGGTSLPHLQTDPVYSHAFSIQGMDLDTAIKLAYLKVTLDNLLRYIPPDLRGTMENFTLFFFNLINNAVRNRDTPQDTLAKAVGTFRMVIDLTRNLPNCAPVLRYLYRTSSQFFDPMQPPP</sequence>
<accession>F1KQS8</accession>
<dbReference type="PROSITE" id="PS51194">
    <property type="entry name" value="HELICASE_CTER"/>
    <property type="match status" value="1"/>
</dbReference>
<feature type="compositionally biased region" description="Low complexity" evidence="9">
    <location>
        <begin position="642"/>
        <end position="659"/>
    </location>
</feature>
<feature type="compositionally biased region" description="Basic and acidic residues" evidence="9">
    <location>
        <begin position="441"/>
        <end position="469"/>
    </location>
</feature>
<dbReference type="InterPro" id="IPR000330">
    <property type="entry name" value="SNF2_N"/>
</dbReference>
<dbReference type="SMART" id="SM00487">
    <property type="entry name" value="DEXDc"/>
    <property type="match status" value="1"/>
</dbReference>
<evidence type="ECO:0000256" key="3">
    <source>
        <dbReference type="ARBA" id="ARBA00022741"/>
    </source>
</evidence>
<keyword evidence="8" id="KW-0539">Nucleus</keyword>
<keyword evidence="3" id="KW-0547">Nucleotide-binding</keyword>
<dbReference type="GO" id="GO:0016887">
    <property type="term" value="F:ATP hydrolysis activity"/>
    <property type="evidence" value="ECO:0007669"/>
    <property type="project" value="InterPro"/>
</dbReference>
<dbReference type="GO" id="GO:0003677">
    <property type="term" value="F:DNA binding"/>
    <property type="evidence" value="ECO:0007669"/>
    <property type="project" value="UniProtKB-KW"/>
</dbReference>
<comment type="subcellular location">
    <subcellularLocation>
        <location evidence="1">Nucleus</location>
    </subcellularLocation>
</comment>
<feature type="compositionally biased region" description="Basic and acidic residues" evidence="9">
    <location>
        <begin position="585"/>
        <end position="595"/>
    </location>
</feature>
<evidence type="ECO:0000256" key="5">
    <source>
        <dbReference type="ARBA" id="ARBA00022806"/>
    </source>
</evidence>
<feature type="compositionally biased region" description="Basic and acidic residues" evidence="9">
    <location>
        <begin position="498"/>
        <end position="524"/>
    </location>
</feature>
<evidence type="ECO:0000256" key="2">
    <source>
        <dbReference type="ARBA" id="ARBA00007025"/>
    </source>
</evidence>
<feature type="compositionally biased region" description="Low complexity" evidence="9">
    <location>
        <begin position="367"/>
        <end position="377"/>
    </location>
</feature>
<dbReference type="InterPro" id="IPR027417">
    <property type="entry name" value="P-loop_NTPase"/>
</dbReference>
<dbReference type="CDD" id="cd18793">
    <property type="entry name" value="SF2_C_SNF"/>
    <property type="match status" value="1"/>
</dbReference>
<evidence type="ECO:0000313" key="12">
    <source>
        <dbReference type="EMBL" id="ADY40232.1"/>
    </source>
</evidence>
<evidence type="ECO:0000256" key="6">
    <source>
        <dbReference type="ARBA" id="ARBA00022840"/>
    </source>
</evidence>
<dbReference type="PROSITE" id="PS51192">
    <property type="entry name" value="HELICASE_ATP_BIND_1"/>
    <property type="match status" value="1"/>
</dbReference>
<dbReference type="SMART" id="SM00490">
    <property type="entry name" value="HELICc"/>
    <property type="match status" value="1"/>
</dbReference>
<keyword evidence="7" id="KW-0238">DNA-binding</keyword>
<keyword evidence="4" id="KW-0378">Hydrolase</keyword>
<protein>
    <submittedName>
        <fullName evidence="12">Transcriptional regulator ATRX</fullName>
    </submittedName>
</protein>
<evidence type="ECO:0000256" key="9">
    <source>
        <dbReference type="SAM" id="MobiDB-lite"/>
    </source>
</evidence>
<dbReference type="InterPro" id="IPR014001">
    <property type="entry name" value="Helicase_ATP-bd"/>
</dbReference>
<dbReference type="Pfam" id="PF00271">
    <property type="entry name" value="Helicase_C"/>
    <property type="match status" value="1"/>
</dbReference>
<feature type="domain" description="Helicase ATP-binding" evidence="10">
    <location>
        <begin position="825"/>
        <end position="1037"/>
    </location>
</feature>
<dbReference type="EMBL" id="JI164354">
    <property type="protein sequence ID" value="ADY40232.1"/>
    <property type="molecule type" value="mRNA"/>
</dbReference>
<dbReference type="InterPro" id="IPR044574">
    <property type="entry name" value="ARIP4-like"/>
</dbReference>
<reference evidence="12" key="1">
    <citation type="journal article" date="2011" name="Genome Res.">
        <title>Deep small RNA sequencing from the nematode Ascaris reveals conservation, functional diversification, and novel developmental profiles.</title>
        <authorList>
            <person name="Wang J."/>
            <person name="Czech B."/>
            <person name="Crunk A."/>
            <person name="Wallace A."/>
            <person name="Mitreva M."/>
            <person name="Hannon G.J."/>
            <person name="Davis R.E."/>
        </authorList>
    </citation>
    <scope>NUCLEOTIDE SEQUENCE</scope>
</reference>
<dbReference type="GO" id="GO:0005524">
    <property type="term" value="F:ATP binding"/>
    <property type="evidence" value="ECO:0007669"/>
    <property type="project" value="UniProtKB-KW"/>
</dbReference>
<feature type="compositionally biased region" description="Acidic residues" evidence="9">
    <location>
        <begin position="552"/>
        <end position="562"/>
    </location>
</feature>
<dbReference type="InterPro" id="IPR001650">
    <property type="entry name" value="Helicase_C-like"/>
</dbReference>
<feature type="region of interest" description="Disordered" evidence="9">
    <location>
        <begin position="123"/>
        <end position="143"/>
    </location>
</feature>
<feature type="region of interest" description="Disordered" evidence="9">
    <location>
        <begin position="356"/>
        <end position="384"/>
    </location>
</feature>
<comment type="similarity">
    <text evidence="2">Belongs to the SNF2/RAD54 helicase family.</text>
</comment>
<feature type="compositionally biased region" description="Basic and acidic residues" evidence="9">
    <location>
        <begin position="666"/>
        <end position="678"/>
    </location>
</feature>
<organism evidence="12">
    <name type="scientific">Ascaris suum</name>
    <name type="common">Pig roundworm</name>
    <name type="synonym">Ascaris lumbricoides</name>
    <dbReference type="NCBI Taxonomy" id="6253"/>
    <lineage>
        <taxon>Eukaryota</taxon>
        <taxon>Metazoa</taxon>
        <taxon>Ecdysozoa</taxon>
        <taxon>Nematoda</taxon>
        <taxon>Chromadorea</taxon>
        <taxon>Rhabditida</taxon>
        <taxon>Spirurina</taxon>
        <taxon>Ascaridomorpha</taxon>
        <taxon>Ascaridoidea</taxon>
        <taxon>Ascarididae</taxon>
        <taxon>Ascaris</taxon>
    </lineage>
</organism>
<feature type="region of interest" description="Disordered" evidence="9">
    <location>
        <begin position="396"/>
        <end position="747"/>
    </location>
</feature>
<dbReference type="PANTHER" id="PTHR45797">
    <property type="entry name" value="RAD54-LIKE"/>
    <property type="match status" value="1"/>
</dbReference>
<dbReference type="InterPro" id="IPR038718">
    <property type="entry name" value="SNF2-like_sf"/>
</dbReference>
<dbReference type="SUPFAM" id="SSF52540">
    <property type="entry name" value="P-loop containing nucleoside triphosphate hydrolases"/>
    <property type="match status" value="2"/>
</dbReference>
<feature type="compositionally biased region" description="Basic and acidic residues" evidence="9">
    <location>
        <begin position="356"/>
        <end position="366"/>
    </location>
</feature>
<evidence type="ECO:0000259" key="10">
    <source>
        <dbReference type="PROSITE" id="PS51192"/>
    </source>
</evidence>
<keyword evidence="6" id="KW-0067">ATP-binding</keyword>
<evidence type="ECO:0000256" key="4">
    <source>
        <dbReference type="ARBA" id="ARBA00022801"/>
    </source>
</evidence>
<feature type="compositionally biased region" description="Basic and acidic residues" evidence="9">
    <location>
        <begin position="534"/>
        <end position="549"/>
    </location>
</feature>
<feature type="compositionally biased region" description="Basic and acidic residues" evidence="9">
    <location>
        <begin position="408"/>
        <end position="432"/>
    </location>
</feature>
<dbReference type="Pfam" id="PF00176">
    <property type="entry name" value="SNF2-rel_dom"/>
    <property type="match status" value="1"/>
</dbReference>
<feature type="domain" description="Helicase C-terminal" evidence="11">
    <location>
        <begin position="1268"/>
        <end position="1450"/>
    </location>
</feature>
<evidence type="ECO:0000259" key="11">
    <source>
        <dbReference type="PROSITE" id="PS51194"/>
    </source>
</evidence>
<keyword evidence="5" id="KW-0347">Helicase</keyword>
<evidence type="ECO:0000256" key="1">
    <source>
        <dbReference type="ARBA" id="ARBA00004123"/>
    </source>
</evidence>